<accession>A0A166SLH9</accession>
<evidence type="ECO:0000256" key="1">
    <source>
        <dbReference type="ARBA" id="ARBA00006217"/>
    </source>
</evidence>
<dbReference type="GO" id="GO:0034599">
    <property type="term" value="P:cellular response to oxidative stress"/>
    <property type="evidence" value="ECO:0007669"/>
    <property type="project" value="TreeGrafter"/>
</dbReference>
<reference evidence="9 10" key="1">
    <citation type="journal article" date="2016" name="Mol. Biol. Evol.">
        <title>Comparative Genomics of Early-Diverging Mushroom-Forming Fungi Provides Insights into the Origins of Lignocellulose Decay Capabilities.</title>
        <authorList>
            <person name="Nagy L.G."/>
            <person name="Riley R."/>
            <person name="Tritt A."/>
            <person name="Adam C."/>
            <person name="Daum C."/>
            <person name="Floudas D."/>
            <person name="Sun H."/>
            <person name="Yadav J.S."/>
            <person name="Pangilinan J."/>
            <person name="Larsson K.H."/>
            <person name="Matsuura K."/>
            <person name="Barry K."/>
            <person name="Labutti K."/>
            <person name="Kuo R."/>
            <person name="Ohm R.A."/>
            <person name="Bhattacharya S.S."/>
            <person name="Shirouzu T."/>
            <person name="Yoshinaga Y."/>
            <person name="Martin F.M."/>
            <person name="Grigoriev I.V."/>
            <person name="Hibbett D.S."/>
        </authorList>
    </citation>
    <scope>NUCLEOTIDE SEQUENCE [LARGE SCALE GENOMIC DNA]</scope>
    <source>
        <strain evidence="9 10">CBS 109695</strain>
    </source>
</reference>
<dbReference type="AlphaFoldDB" id="A0A166SLH9"/>
<sequence length="231" mass="26339">MCRFTVSGSLVTAYKPGDIFVHRNIANQFYLNDNSAHLVLAYAITALAVQHVLVVCHTHRGGAAACISPRSRPLPLPSSRTPRMRRWMCLWRRTCARAGREPFQGPAVQDVWEDGTTMLWIHGLVYKIEVGTLADSAVSMGPDVERRRKRKWRKKKTRIANEKFSLEGMCTYICMYLLHIGQSEISYKSETMFFDYVGPLQQVRLVAPPLSHHNTFLQTFQTLPIVPLVYS</sequence>
<dbReference type="InterPro" id="IPR036874">
    <property type="entry name" value="Carbonic_anhydrase_sf"/>
</dbReference>
<dbReference type="STRING" id="436010.A0A166SLH9"/>
<keyword evidence="3 7" id="KW-0479">Metal-binding</keyword>
<dbReference type="PANTHER" id="PTHR11002:SF76">
    <property type="entry name" value="CARBONIC ANHYDRASE"/>
    <property type="match status" value="1"/>
</dbReference>
<evidence type="ECO:0000256" key="6">
    <source>
        <dbReference type="ARBA" id="ARBA00048348"/>
    </source>
</evidence>
<dbReference type="SMART" id="SM00947">
    <property type="entry name" value="Pro_CA"/>
    <property type="match status" value="1"/>
</dbReference>
<keyword evidence="10" id="KW-1185">Reference proteome</keyword>
<organism evidence="9 10">
    <name type="scientific">Athelia psychrophila</name>
    <dbReference type="NCBI Taxonomy" id="1759441"/>
    <lineage>
        <taxon>Eukaryota</taxon>
        <taxon>Fungi</taxon>
        <taxon>Dikarya</taxon>
        <taxon>Basidiomycota</taxon>
        <taxon>Agaricomycotina</taxon>
        <taxon>Agaricomycetes</taxon>
        <taxon>Agaricomycetidae</taxon>
        <taxon>Atheliales</taxon>
        <taxon>Atheliaceae</taxon>
        <taxon>Athelia</taxon>
    </lineage>
</organism>
<proteinExistence type="inferred from homology"/>
<dbReference type="EC" id="4.2.1.1" evidence="2 8"/>
<protein>
    <recommendedName>
        <fullName evidence="2 8">Carbonic anhydrase</fullName>
        <ecNumber evidence="2 8">4.2.1.1</ecNumber>
    </recommendedName>
    <alternativeName>
        <fullName evidence="8">Carbonate dehydratase</fullName>
    </alternativeName>
</protein>
<keyword evidence="4 7" id="KW-0862">Zinc</keyword>
<comment type="cofactor">
    <cofactor evidence="7">
        <name>Zn(2+)</name>
        <dbReference type="ChEBI" id="CHEBI:29105"/>
    </cofactor>
    <text evidence="7">Binds 1 zinc ion per subunit.</text>
</comment>
<dbReference type="Proteomes" id="UP000076532">
    <property type="component" value="Unassembled WGS sequence"/>
</dbReference>
<comment type="function">
    <text evidence="8">Reversible hydration of carbon dioxide.</text>
</comment>
<evidence type="ECO:0000256" key="5">
    <source>
        <dbReference type="ARBA" id="ARBA00023239"/>
    </source>
</evidence>
<dbReference type="Gene3D" id="3.40.1050.10">
    <property type="entry name" value="Carbonic anhydrase"/>
    <property type="match status" value="1"/>
</dbReference>
<gene>
    <name evidence="9" type="ORF">FIBSPDRAFT_194565</name>
</gene>
<dbReference type="InterPro" id="IPR001765">
    <property type="entry name" value="Carbonic_anhydrase"/>
</dbReference>
<evidence type="ECO:0000256" key="3">
    <source>
        <dbReference type="ARBA" id="ARBA00022723"/>
    </source>
</evidence>
<dbReference type="GO" id="GO:0071244">
    <property type="term" value="P:cellular response to carbon dioxide"/>
    <property type="evidence" value="ECO:0007669"/>
    <property type="project" value="TreeGrafter"/>
</dbReference>
<dbReference type="Pfam" id="PF00484">
    <property type="entry name" value="Pro_CA"/>
    <property type="match status" value="1"/>
</dbReference>
<evidence type="ECO:0000313" key="9">
    <source>
        <dbReference type="EMBL" id="KZP29588.1"/>
    </source>
</evidence>
<evidence type="ECO:0000256" key="8">
    <source>
        <dbReference type="RuleBase" id="RU003956"/>
    </source>
</evidence>
<evidence type="ECO:0000256" key="4">
    <source>
        <dbReference type="ARBA" id="ARBA00022833"/>
    </source>
</evidence>
<evidence type="ECO:0000313" key="10">
    <source>
        <dbReference type="Proteomes" id="UP000076532"/>
    </source>
</evidence>
<dbReference type="PANTHER" id="PTHR11002">
    <property type="entry name" value="CARBONIC ANHYDRASE"/>
    <property type="match status" value="1"/>
</dbReference>
<comment type="catalytic activity">
    <reaction evidence="6 8">
        <text>hydrogencarbonate + H(+) = CO2 + H2O</text>
        <dbReference type="Rhea" id="RHEA:10748"/>
        <dbReference type="ChEBI" id="CHEBI:15377"/>
        <dbReference type="ChEBI" id="CHEBI:15378"/>
        <dbReference type="ChEBI" id="CHEBI:16526"/>
        <dbReference type="ChEBI" id="CHEBI:17544"/>
        <dbReference type="EC" id="4.2.1.1"/>
    </reaction>
</comment>
<keyword evidence="5 8" id="KW-0456">Lyase</keyword>
<dbReference type="EMBL" id="KV417498">
    <property type="protein sequence ID" value="KZP29588.1"/>
    <property type="molecule type" value="Genomic_DNA"/>
</dbReference>
<dbReference type="GO" id="GO:0004089">
    <property type="term" value="F:carbonate dehydratase activity"/>
    <property type="evidence" value="ECO:0007669"/>
    <property type="project" value="UniProtKB-UniRule"/>
</dbReference>
<feature type="binding site" evidence="7">
    <location>
        <position position="57"/>
    </location>
    <ligand>
        <name>Zn(2+)</name>
        <dbReference type="ChEBI" id="CHEBI:29105"/>
    </ligand>
</feature>
<comment type="similarity">
    <text evidence="1 8">Belongs to the beta-class carbonic anhydrase family.</text>
</comment>
<evidence type="ECO:0000256" key="2">
    <source>
        <dbReference type="ARBA" id="ARBA00012925"/>
    </source>
</evidence>
<dbReference type="GO" id="GO:0008270">
    <property type="term" value="F:zinc ion binding"/>
    <property type="evidence" value="ECO:0007669"/>
    <property type="project" value="UniProtKB-UniRule"/>
</dbReference>
<evidence type="ECO:0000256" key="7">
    <source>
        <dbReference type="PIRSR" id="PIRSR601765-1"/>
    </source>
</evidence>
<name>A0A166SLH9_9AGAM</name>
<dbReference type="OrthoDB" id="10248475at2759"/>
<dbReference type="SUPFAM" id="SSF53056">
    <property type="entry name" value="beta-carbonic anhydrase, cab"/>
    <property type="match status" value="1"/>
</dbReference>